<comment type="caution">
    <text evidence="1">The sequence shown here is derived from an EMBL/GenBank/DDBJ whole genome shotgun (WGS) entry which is preliminary data.</text>
</comment>
<protein>
    <submittedName>
        <fullName evidence="1">Uncharacterized protein</fullName>
    </submittedName>
</protein>
<evidence type="ECO:0000313" key="1">
    <source>
        <dbReference type="EMBL" id="CAJ0574833.1"/>
    </source>
</evidence>
<gene>
    <name evidence="1" type="ORF">MSPICULIGERA_LOCUS13160</name>
</gene>
<evidence type="ECO:0000313" key="2">
    <source>
        <dbReference type="Proteomes" id="UP001177023"/>
    </source>
</evidence>
<organism evidence="1 2">
    <name type="scientific">Mesorhabditis spiculigera</name>
    <dbReference type="NCBI Taxonomy" id="96644"/>
    <lineage>
        <taxon>Eukaryota</taxon>
        <taxon>Metazoa</taxon>
        <taxon>Ecdysozoa</taxon>
        <taxon>Nematoda</taxon>
        <taxon>Chromadorea</taxon>
        <taxon>Rhabditida</taxon>
        <taxon>Rhabditina</taxon>
        <taxon>Rhabditomorpha</taxon>
        <taxon>Rhabditoidea</taxon>
        <taxon>Rhabditidae</taxon>
        <taxon>Mesorhabditinae</taxon>
        <taxon>Mesorhabditis</taxon>
    </lineage>
</organism>
<dbReference type="AlphaFoldDB" id="A0AA36G6T4"/>
<keyword evidence="2" id="KW-1185">Reference proteome</keyword>
<dbReference type="EMBL" id="CATQJA010002633">
    <property type="protein sequence ID" value="CAJ0574833.1"/>
    <property type="molecule type" value="Genomic_DNA"/>
</dbReference>
<accession>A0AA36G6T4</accession>
<reference evidence="1" key="1">
    <citation type="submission" date="2023-06" db="EMBL/GenBank/DDBJ databases">
        <authorList>
            <person name="Delattre M."/>
        </authorList>
    </citation>
    <scope>NUCLEOTIDE SEQUENCE</scope>
    <source>
        <strain evidence="1">AF72</strain>
    </source>
</reference>
<proteinExistence type="predicted"/>
<name>A0AA36G6T4_9BILA</name>
<sequence>MLTDVNHRRCGNKTRRALCDEILEDLAQLSIEHQYECVEQIERKRKMPELGQPYATYDTILGKFYQVEYIDRELQSRSHDFAFEMLFEADRPTLPYWDTVQLIEKAIMEVRELDKLFIRRRFLSTITIDGSRHTWFETPEHDAFLRTDYTDMRPRTSFGSEINRYETGLKEPVNNEQLRRALVEAGPAFKKQIINRRLAVEQRARPDTKLRWYPVLAPGGKWTV</sequence>
<feature type="non-terminal residue" evidence="1">
    <location>
        <position position="224"/>
    </location>
</feature>
<dbReference type="Proteomes" id="UP001177023">
    <property type="component" value="Unassembled WGS sequence"/>
</dbReference>